<sequence length="136" mass="15407">AGVRCRRRRGGTRLWRLPDNCGRCAISCDCGYPTKGRQRCAVSQHTRPGSGASRTACADVCRPSFILTLIGVLRKSDFKSGQEVPRKHFKRMERQGPEPWTGFYAPWEEDLQRMEAGVKRAWSYPLTAPLFEEAFA</sequence>
<name>A0A061S162_9CHLO</name>
<gene>
    <name evidence="1" type="ORF">TSPGSL018_19379</name>
</gene>
<protein>
    <submittedName>
        <fullName evidence="1">Uncharacterized protein</fullName>
    </submittedName>
</protein>
<proteinExistence type="predicted"/>
<accession>A0A061S162</accession>
<dbReference type="AlphaFoldDB" id="A0A061S162"/>
<reference evidence="1" key="1">
    <citation type="submission" date="2014-05" db="EMBL/GenBank/DDBJ databases">
        <title>The transcriptome of the halophilic microalga Tetraselmis sp. GSL018 isolated from the Great Salt Lake, Utah.</title>
        <authorList>
            <person name="Jinkerson R.E."/>
            <person name="D'Adamo S."/>
            <person name="Posewitz M.C."/>
        </authorList>
    </citation>
    <scope>NUCLEOTIDE SEQUENCE</scope>
    <source>
        <strain evidence="1">GSL018</strain>
    </source>
</reference>
<dbReference type="EMBL" id="GBEZ01008821">
    <property type="protein sequence ID" value="JAC76739.1"/>
    <property type="molecule type" value="Transcribed_RNA"/>
</dbReference>
<feature type="non-terminal residue" evidence="1">
    <location>
        <position position="1"/>
    </location>
</feature>
<evidence type="ECO:0000313" key="1">
    <source>
        <dbReference type="EMBL" id="JAC76739.1"/>
    </source>
</evidence>
<organism evidence="1">
    <name type="scientific">Tetraselmis sp. GSL018</name>
    <dbReference type="NCBI Taxonomy" id="582737"/>
    <lineage>
        <taxon>Eukaryota</taxon>
        <taxon>Viridiplantae</taxon>
        <taxon>Chlorophyta</taxon>
        <taxon>core chlorophytes</taxon>
        <taxon>Chlorodendrophyceae</taxon>
        <taxon>Chlorodendrales</taxon>
        <taxon>Chlorodendraceae</taxon>
        <taxon>Tetraselmis</taxon>
    </lineage>
</organism>